<accession>A0A8B9J5B8</accession>
<evidence type="ECO:0000256" key="1">
    <source>
        <dbReference type="ARBA" id="ARBA00023157"/>
    </source>
</evidence>
<dbReference type="PANTHER" id="PTHR46806">
    <property type="entry name" value="F5/8 TYPE C DOMAIN-CONTAINING PROTEIN"/>
    <property type="match status" value="1"/>
</dbReference>
<dbReference type="InterPro" id="IPR050633">
    <property type="entry name" value="Neuropilin_MCO_CoagFactor"/>
</dbReference>
<reference evidence="3" key="1">
    <citation type="submission" date="2025-08" db="UniProtKB">
        <authorList>
            <consortium name="Ensembl"/>
        </authorList>
    </citation>
    <scope>IDENTIFICATION</scope>
</reference>
<dbReference type="PANTHER" id="PTHR46806:SF2">
    <property type="entry name" value="NEUROPILIN-2"/>
    <property type="match status" value="1"/>
</dbReference>
<dbReference type="Pfam" id="PF00754">
    <property type="entry name" value="F5_F8_type_C"/>
    <property type="match status" value="1"/>
</dbReference>
<dbReference type="Proteomes" id="UP000694621">
    <property type="component" value="Unplaced"/>
</dbReference>
<protein>
    <recommendedName>
        <fullName evidence="2">F5/8 type C domain-containing protein</fullName>
    </recommendedName>
</protein>
<dbReference type="FunFam" id="2.60.120.260:FF:000013">
    <property type="entry name" value="Neuropilin"/>
    <property type="match status" value="1"/>
</dbReference>
<dbReference type="PROSITE" id="PS01285">
    <property type="entry name" value="FA58C_1"/>
    <property type="match status" value="1"/>
</dbReference>
<keyword evidence="1" id="KW-1015">Disulfide bond</keyword>
<dbReference type="GO" id="GO:0017154">
    <property type="term" value="F:semaphorin receptor activity"/>
    <property type="evidence" value="ECO:0007669"/>
    <property type="project" value="TreeGrafter"/>
</dbReference>
<dbReference type="GO" id="GO:0098978">
    <property type="term" value="C:glutamatergic synapse"/>
    <property type="evidence" value="ECO:0007669"/>
    <property type="project" value="TreeGrafter"/>
</dbReference>
<dbReference type="GO" id="GO:0030424">
    <property type="term" value="C:axon"/>
    <property type="evidence" value="ECO:0007669"/>
    <property type="project" value="TreeGrafter"/>
</dbReference>
<feature type="domain" description="F5/8 type C" evidence="2">
    <location>
        <begin position="28"/>
        <end position="144"/>
    </location>
</feature>
<dbReference type="Ensembl" id="ENSAMXT00005003297.1">
    <property type="protein sequence ID" value="ENSAMXP00005002902.1"/>
    <property type="gene ID" value="ENSAMXG00005001783.1"/>
</dbReference>
<dbReference type="GO" id="GO:0045211">
    <property type="term" value="C:postsynaptic membrane"/>
    <property type="evidence" value="ECO:0007669"/>
    <property type="project" value="TreeGrafter"/>
</dbReference>
<dbReference type="AlphaFoldDB" id="A0A8B9J5B8"/>
<dbReference type="Gene3D" id="2.60.120.260">
    <property type="entry name" value="Galactose-binding domain-like"/>
    <property type="match status" value="1"/>
</dbReference>
<evidence type="ECO:0000313" key="4">
    <source>
        <dbReference type="Proteomes" id="UP000694621"/>
    </source>
</evidence>
<dbReference type="PROSITE" id="PS50022">
    <property type="entry name" value="FA58C_3"/>
    <property type="match status" value="1"/>
</dbReference>
<dbReference type="GO" id="GO:0007411">
    <property type="term" value="P:axon guidance"/>
    <property type="evidence" value="ECO:0007669"/>
    <property type="project" value="TreeGrafter"/>
</dbReference>
<sequence>MSYSIRFQARPVSGCQVNARFRAIDAPCSELQGMLSGLLPDSQITASSVRDLHWAPATARLVASRSGWFPAPAQPLAGEEWLQVDLATTKMVHGVITQGARSGEVGSNSDNRAFVRKYRLAHSLNGKDWNFVMDSKTSMPKVSI</sequence>
<dbReference type="InterPro" id="IPR000421">
    <property type="entry name" value="FA58C"/>
</dbReference>
<dbReference type="InterPro" id="IPR008979">
    <property type="entry name" value="Galactose-bd-like_sf"/>
</dbReference>
<organism evidence="3 4">
    <name type="scientific">Astyanax mexicanus</name>
    <name type="common">Blind cave fish</name>
    <name type="synonym">Astyanax fasciatus mexicanus</name>
    <dbReference type="NCBI Taxonomy" id="7994"/>
    <lineage>
        <taxon>Eukaryota</taxon>
        <taxon>Metazoa</taxon>
        <taxon>Chordata</taxon>
        <taxon>Craniata</taxon>
        <taxon>Vertebrata</taxon>
        <taxon>Euteleostomi</taxon>
        <taxon>Actinopterygii</taxon>
        <taxon>Neopterygii</taxon>
        <taxon>Teleostei</taxon>
        <taxon>Ostariophysi</taxon>
        <taxon>Characiformes</taxon>
        <taxon>Characoidei</taxon>
        <taxon>Acestrorhamphidae</taxon>
        <taxon>Acestrorhamphinae</taxon>
        <taxon>Astyanax</taxon>
    </lineage>
</organism>
<proteinExistence type="predicted"/>
<evidence type="ECO:0000313" key="3">
    <source>
        <dbReference type="Ensembl" id="ENSAMXP00005002902.1"/>
    </source>
</evidence>
<dbReference type="SUPFAM" id="SSF49785">
    <property type="entry name" value="Galactose-binding domain-like"/>
    <property type="match status" value="1"/>
</dbReference>
<name>A0A8B9J5B8_ASTMX</name>
<evidence type="ECO:0000259" key="2">
    <source>
        <dbReference type="PROSITE" id="PS50022"/>
    </source>
</evidence>